<gene>
    <name evidence="1" type="ORF">ENU43_00050</name>
</gene>
<protein>
    <recommendedName>
        <fullName evidence="2">Proteasome assembly chaperone family protein</fullName>
    </recommendedName>
</protein>
<sequence>MLFRGLSATCVDMGLETRIDVVDGVEIDGAIFIEGSPTAGAAGILAVNYLREVFDAVLVGEIVSPHFPQISIIDDDGIASRPKLELYLVNVKGLKLLLLSRVFPVESNEGSYELASKLYQFLARHNVNEYLVLASGRVTGDGSVFVSTTSLDQSKALLDAGAKRSPSLETLPVDRVSGFLMLFFARDGKKVSMLFSDSASYIPDNLAARRLLEVVSRYLGIEVDFKALDTEIEKQARAMQEVEQLGLTGKRIVSDEKPSKEPFYIG</sequence>
<comment type="caution">
    <text evidence="1">The sequence shown here is derived from an EMBL/GenBank/DDBJ whole genome shotgun (WGS) entry which is preliminary data.</text>
</comment>
<dbReference type="Gene3D" id="3.40.50.10900">
    <property type="entry name" value="PAC-like subunit"/>
    <property type="match status" value="1"/>
</dbReference>
<dbReference type="PANTHER" id="PTHR35610:SF3">
    <property type="entry name" value="PROTEASOME ASSEMBLY CHAPERONE FAMILY PROTEIN"/>
    <property type="match status" value="1"/>
</dbReference>
<dbReference type="PANTHER" id="PTHR35610">
    <property type="entry name" value="3-ISOPROPYLMALATE DEHYDRATASE-RELATED"/>
    <property type="match status" value="1"/>
</dbReference>
<dbReference type="Pfam" id="PF09754">
    <property type="entry name" value="PAC2"/>
    <property type="match status" value="1"/>
</dbReference>
<dbReference type="SUPFAM" id="SSF159659">
    <property type="entry name" value="Cgl1923-like"/>
    <property type="match status" value="1"/>
</dbReference>
<name>A0A7J3G2U9_CALS0</name>
<proteinExistence type="predicted"/>
<reference evidence="1" key="1">
    <citation type="journal article" date="2020" name="mSystems">
        <title>Genome- and Community-Level Interaction Insights into Carbon Utilization and Element Cycling Functions of Hydrothermarchaeota in Hydrothermal Sediment.</title>
        <authorList>
            <person name="Zhou Z."/>
            <person name="Liu Y."/>
            <person name="Xu W."/>
            <person name="Pan J."/>
            <person name="Luo Z.H."/>
            <person name="Li M."/>
        </authorList>
    </citation>
    <scope>NUCLEOTIDE SEQUENCE [LARGE SCALE GENOMIC DNA]</scope>
    <source>
        <strain evidence="1">SpSt-669</strain>
    </source>
</reference>
<evidence type="ECO:0008006" key="2">
    <source>
        <dbReference type="Google" id="ProtNLM"/>
    </source>
</evidence>
<dbReference type="EMBL" id="DTCM01000003">
    <property type="protein sequence ID" value="HGL40053.1"/>
    <property type="molecule type" value="Genomic_DNA"/>
</dbReference>
<evidence type="ECO:0000313" key="1">
    <source>
        <dbReference type="EMBL" id="HGL40053.1"/>
    </source>
</evidence>
<dbReference type="AlphaFoldDB" id="A0A7J3G2U9"/>
<accession>A0A7J3G2U9</accession>
<organism evidence="1">
    <name type="scientific">Caldiarchaeum subterraneum</name>
    <dbReference type="NCBI Taxonomy" id="311458"/>
    <lineage>
        <taxon>Archaea</taxon>
        <taxon>Nitrososphaerota</taxon>
        <taxon>Candidatus Caldarchaeales</taxon>
        <taxon>Candidatus Caldarchaeaceae</taxon>
        <taxon>Candidatus Caldarchaeum</taxon>
    </lineage>
</organism>
<dbReference type="InterPro" id="IPR038389">
    <property type="entry name" value="PSMG2_sf"/>
</dbReference>
<dbReference type="InterPro" id="IPR019151">
    <property type="entry name" value="Proteasome_assmbl_chaperone_2"/>
</dbReference>